<evidence type="ECO:0000256" key="10">
    <source>
        <dbReference type="RuleBase" id="RU367149"/>
    </source>
</evidence>
<evidence type="ECO:0000256" key="4">
    <source>
        <dbReference type="ARBA" id="ARBA00022475"/>
    </source>
</evidence>
<keyword evidence="5 10" id="KW-0997">Cell inner membrane</keyword>
<gene>
    <name evidence="11" type="ORF">AKN88_05400</name>
</gene>
<comment type="similarity">
    <text evidence="2 10">Belongs to the amino acid/polyamine transporter 2 family. Mtr/TnaB/TyrP permease subfamily.</text>
</comment>
<dbReference type="GO" id="GO:0015173">
    <property type="term" value="F:aromatic amino acid transmembrane transporter activity"/>
    <property type="evidence" value="ECO:0007669"/>
    <property type="project" value="UniProtKB-UniRule"/>
</dbReference>
<evidence type="ECO:0000313" key="11">
    <source>
        <dbReference type="EMBL" id="AKX59428.1"/>
    </source>
</evidence>
<comment type="function">
    <text evidence="10">Involved in transporting aromatic amino acids across the cytoplasmic membrane.</text>
</comment>
<evidence type="ECO:0000256" key="2">
    <source>
        <dbReference type="ARBA" id="ARBA00005452"/>
    </source>
</evidence>
<keyword evidence="8 10" id="KW-1133">Transmembrane helix</keyword>
<keyword evidence="9 10" id="KW-0472">Membrane</keyword>
<organism evidence="11 12">
    <name type="scientific">Thiopseudomonas alkaliphila</name>
    <dbReference type="NCBI Taxonomy" id="1697053"/>
    <lineage>
        <taxon>Bacteria</taxon>
        <taxon>Pseudomonadati</taxon>
        <taxon>Pseudomonadota</taxon>
        <taxon>Gammaproteobacteria</taxon>
        <taxon>Pseudomonadales</taxon>
        <taxon>Pseudomonadaceae</taxon>
        <taxon>Thiopseudomonas</taxon>
    </lineage>
</organism>
<evidence type="ECO:0000313" key="12">
    <source>
        <dbReference type="Proteomes" id="UP000063953"/>
    </source>
</evidence>
<evidence type="ECO:0000256" key="9">
    <source>
        <dbReference type="ARBA" id="ARBA00023136"/>
    </source>
</evidence>
<dbReference type="AlphaFoldDB" id="A0A0K1XE11"/>
<feature type="transmembrane region" description="Helical" evidence="10">
    <location>
        <begin position="37"/>
        <end position="63"/>
    </location>
</feature>
<feature type="transmembrane region" description="Helical" evidence="10">
    <location>
        <begin position="12"/>
        <end position="31"/>
    </location>
</feature>
<dbReference type="STRING" id="1697053.AKN87_07915"/>
<feature type="transmembrane region" description="Helical" evidence="10">
    <location>
        <begin position="159"/>
        <end position="178"/>
    </location>
</feature>
<evidence type="ECO:0000256" key="5">
    <source>
        <dbReference type="ARBA" id="ARBA00022519"/>
    </source>
</evidence>
<keyword evidence="3 10" id="KW-0813">Transport</keyword>
<evidence type="ECO:0000256" key="7">
    <source>
        <dbReference type="ARBA" id="ARBA00022970"/>
    </source>
</evidence>
<evidence type="ECO:0000256" key="3">
    <source>
        <dbReference type="ARBA" id="ARBA00022448"/>
    </source>
</evidence>
<comment type="subcellular location">
    <subcellularLocation>
        <location evidence="1 10">Cell inner membrane</location>
        <topology evidence="1 10">Multi-pass membrane protein</topology>
    </subcellularLocation>
</comment>
<dbReference type="Proteomes" id="UP000063953">
    <property type="component" value="Chromosome"/>
</dbReference>
<dbReference type="PANTHER" id="PTHR46997">
    <property type="entry name" value="LOW AFFINITY TRYPTOPHAN PERMEASE-RELATED"/>
    <property type="match status" value="1"/>
</dbReference>
<feature type="transmembrane region" description="Helical" evidence="10">
    <location>
        <begin position="236"/>
        <end position="254"/>
    </location>
</feature>
<keyword evidence="7 10" id="KW-0029">Amino-acid transport</keyword>
<dbReference type="PANTHER" id="PTHR46997:SF1">
    <property type="entry name" value="LOW AFFINITY TRYPTOPHAN PERMEASE-RELATED"/>
    <property type="match status" value="1"/>
</dbReference>
<feature type="transmembrane region" description="Helical" evidence="10">
    <location>
        <begin position="84"/>
        <end position="107"/>
    </location>
</feature>
<dbReference type="Gene3D" id="1.20.1740.10">
    <property type="entry name" value="Amino acid/polyamine transporter I"/>
    <property type="match status" value="1"/>
</dbReference>
<dbReference type="InterPro" id="IPR013059">
    <property type="entry name" value="Trp_tyr_transpt"/>
</dbReference>
<evidence type="ECO:0000256" key="8">
    <source>
        <dbReference type="ARBA" id="ARBA00022989"/>
    </source>
</evidence>
<feature type="transmembrane region" description="Helical" evidence="10">
    <location>
        <begin position="136"/>
        <end position="152"/>
    </location>
</feature>
<evidence type="ECO:0000256" key="6">
    <source>
        <dbReference type="ARBA" id="ARBA00022692"/>
    </source>
</evidence>
<feature type="transmembrane region" description="Helical" evidence="10">
    <location>
        <begin position="198"/>
        <end position="215"/>
    </location>
</feature>
<dbReference type="RefSeq" id="WP_053100608.1">
    <property type="nucleotide sequence ID" value="NZ_CP012365.1"/>
</dbReference>
<dbReference type="PATRIC" id="fig|1698449.3.peg.1082"/>
<feature type="transmembrane region" description="Helical" evidence="10">
    <location>
        <begin position="296"/>
        <end position="317"/>
    </location>
</feature>
<dbReference type="NCBIfam" id="TIGR00837">
    <property type="entry name" value="araaP"/>
    <property type="match status" value="1"/>
</dbReference>
<dbReference type="PROSITE" id="PS00594">
    <property type="entry name" value="AROMATIC_AA_PERMEASE_1"/>
    <property type="match status" value="1"/>
</dbReference>
<proteinExistence type="inferred from homology"/>
<keyword evidence="4 10" id="KW-1003">Cell membrane</keyword>
<dbReference type="InterPro" id="IPR018227">
    <property type="entry name" value="Amino_acid_transport_2"/>
</dbReference>
<keyword evidence="12" id="KW-1185">Reference proteome</keyword>
<dbReference type="InterPro" id="IPR013061">
    <property type="entry name" value="Trp/try_permease_CS"/>
</dbReference>
<name>A0A0K1XE11_9GAMM</name>
<feature type="transmembrane region" description="Helical" evidence="10">
    <location>
        <begin position="355"/>
        <end position="374"/>
    </location>
</feature>
<keyword evidence="6 10" id="KW-0812">Transmembrane</keyword>
<feature type="transmembrane region" description="Helical" evidence="10">
    <location>
        <begin position="329"/>
        <end position="349"/>
    </location>
</feature>
<dbReference type="GO" id="GO:0005886">
    <property type="term" value="C:plasma membrane"/>
    <property type="evidence" value="ECO:0007669"/>
    <property type="project" value="UniProtKB-SubCell"/>
</dbReference>
<evidence type="ECO:0000256" key="1">
    <source>
        <dbReference type="ARBA" id="ARBA00004429"/>
    </source>
</evidence>
<feature type="transmembrane region" description="Helical" evidence="10">
    <location>
        <begin position="394"/>
        <end position="413"/>
    </location>
</feature>
<reference evidence="11 12" key="1">
    <citation type="journal article" date="2015" name="Genome Announc.">
        <title>Genome Sequences of Oblitimonas alkaliphila gen. nov. sp. nov. (Proposed), a Novel Bacterium of the Pseudomonadaceae Family.</title>
        <authorList>
            <person name="Lauer A.C."/>
            <person name="Nicholson A.C."/>
            <person name="Humrighouse B.W."/>
            <person name="Emery B."/>
            <person name="Drobish A."/>
            <person name="Juieng P."/>
            <person name="Loparev V."/>
            <person name="McQuiston J.R."/>
        </authorList>
    </citation>
    <scope>NUCLEOTIDE SEQUENCE [LARGE SCALE GENOMIC DNA]</scope>
    <source>
        <strain evidence="11 12">E5571</strain>
    </source>
</reference>
<accession>A0A0K1XE11</accession>
<dbReference type="EMBL" id="CP012365">
    <property type="protein sequence ID" value="AKX59428.1"/>
    <property type="molecule type" value="Genomic_DNA"/>
</dbReference>
<dbReference type="PRINTS" id="PR00166">
    <property type="entry name" value="AROAAPRMEASE"/>
</dbReference>
<protein>
    <recommendedName>
        <fullName evidence="10">Aromatic amino acid permease</fullName>
    </recommendedName>
</protein>
<dbReference type="GO" id="GO:0003333">
    <property type="term" value="P:amino acid transmembrane transport"/>
    <property type="evidence" value="ECO:0007669"/>
    <property type="project" value="InterPro"/>
</dbReference>
<dbReference type="Pfam" id="PF03222">
    <property type="entry name" value="Trp_Tyr_perm"/>
    <property type="match status" value="1"/>
</dbReference>
<sequence length="424" mass="45732">MSNTVAPQRAPSIVGGAMIIAGTAIGAGMLANPTAMSGVWFLGSIAILIYTWFCMYVSGLMLLEANLHYPVGASFHTIVKDLLGPAWNIITGLSVAFVLYIFTYAYIFVGGGLTQDSINSLLSVAGQPSLSVAREWGSVLFLVVLATSVWLSTKVVDRFSTILLGGMLISFFWSTGSMLGSAKPEVLFDASSIQSGNFWLYAWSALPVCLASFGYHGNVPSLVSYYKKDAKKVTRSLLVGTFLALAMYLLWQVAVQGNLPRAAFAPVIAEGGDVTVLLKALSRYIATEHISQVLNAFAYMAIASSFLGVTLGLFDYIRDLFKFSDDASGRLKAAAVTFLPPLLACLLFPTGFVKVIGYAGLMAAIWAALVPALLVRASRKRFSEANYRVFGGQWMIGFILLFAVLVFSAQILMQLEWLPVFTGE</sequence>